<protein>
    <submittedName>
        <fullName evidence="7">Multidrug efflux system membrane fusion protein</fullName>
    </submittedName>
</protein>
<proteinExistence type="inferred from homology"/>
<dbReference type="AlphaFoldDB" id="A0A3N1KPF8"/>
<comment type="caution">
    <text evidence="7">The sequence shown here is derived from an EMBL/GenBank/DDBJ whole genome shotgun (WGS) entry which is preliminary data.</text>
</comment>
<dbReference type="PANTHER" id="PTHR30158">
    <property type="entry name" value="ACRA/E-RELATED COMPONENT OF DRUG EFFLUX TRANSPORTER"/>
    <property type="match status" value="1"/>
</dbReference>
<dbReference type="GO" id="GO:0046677">
    <property type="term" value="P:response to antibiotic"/>
    <property type="evidence" value="ECO:0007669"/>
    <property type="project" value="TreeGrafter"/>
</dbReference>
<sequence>MRYPSPRSLLLVSGVLLAVGAGSGAVLSALKDETPPAAAAPAAPPAMPASVAAVVAREIVLWNEFSGRLEAIERVDIRPRVTGSVQAVHFREGALVKKGDLLFTIDPAPYETEIQRLKAQILAAQSRLALTRREQDRGRQMIDSGMAAISQSNLDQRVSAYREAEANLRTAEAGLQAAQLNLGYTQIRAPVSGRTGKLEVTIGNLVAAGADAAVLTTIVSVDPIYAAFSADEDVVAKALAGLPEGADATLGLERIPVEMETAANEGRPIRGQLQLIDNQVDPRTGTVRMRAIFDNPTGRLMPGQFARLRMGEAASHQAILISERAVGTDQGKKFVMVLGADDKAAYREVTLGAQVDGLRQVTKGLQAGERIIVNGLHRVRPGAAIQPQMVEMAAPQR</sequence>
<reference evidence="7 8" key="1">
    <citation type="submission" date="2018-11" db="EMBL/GenBank/DDBJ databases">
        <title>Genomic Encyclopedia of Type Strains, Phase IV (KMG-IV): sequencing the most valuable type-strain genomes for metagenomic binning, comparative biology and taxonomic classification.</title>
        <authorList>
            <person name="Goeker M."/>
        </authorList>
    </citation>
    <scope>NUCLEOTIDE SEQUENCE [LARGE SCALE GENOMIC DNA]</scope>
    <source>
        <strain evidence="7 8">DSM 5900</strain>
    </source>
</reference>
<organism evidence="7 8">
    <name type="scientific">Stella humosa</name>
    <dbReference type="NCBI Taxonomy" id="94"/>
    <lineage>
        <taxon>Bacteria</taxon>
        <taxon>Pseudomonadati</taxon>
        <taxon>Pseudomonadota</taxon>
        <taxon>Alphaproteobacteria</taxon>
        <taxon>Rhodospirillales</taxon>
        <taxon>Stellaceae</taxon>
        <taxon>Stella</taxon>
    </lineage>
</organism>
<feature type="domain" description="Multidrug resistance protein MdtA-like C-terminal permuted SH3" evidence="6">
    <location>
        <begin position="317"/>
        <end position="378"/>
    </location>
</feature>
<accession>A0A3N1KPF8</accession>
<evidence type="ECO:0000313" key="8">
    <source>
        <dbReference type="Proteomes" id="UP000278222"/>
    </source>
</evidence>
<dbReference type="InterPro" id="IPR058627">
    <property type="entry name" value="MdtA-like_C"/>
</dbReference>
<feature type="domain" description="Multidrug resistance protein MdtA-like barrel-sandwich hybrid" evidence="4">
    <location>
        <begin position="74"/>
        <end position="217"/>
    </location>
</feature>
<evidence type="ECO:0000259" key="3">
    <source>
        <dbReference type="Pfam" id="PF25876"/>
    </source>
</evidence>
<dbReference type="OrthoDB" id="9816569at2"/>
<dbReference type="InterPro" id="IPR006143">
    <property type="entry name" value="RND_pump_MFP"/>
</dbReference>
<dbReference type="Pfam" id="PF25944">
    <property type="entry name" value="Beta-barrel_RND"/>
    <property type="match status" value="1"/>
</dbReference>
<dbReference type="Pfam" id="PF25876">
    <property type="entry name" value="HH_MFP_RND"/>
    <property type="match status" value="1"/>
</dbReference>
<dbReference type="GO" id="GO:0022857">
    <property type="term" value="F:transmembrane transporter activity"/>
    <property type="evidence" value="ECO:0007669"/>
    <property type="project" value="InterPro"/>
</dbReference>
<dbReference type="Pfam" id="PF25967">
    <property type="entry name" value="RND-MFP_C"/>
    <property type="match status" value="1"/>
</dbReference>
<dbReference type="InterPro" id="IPR058626">
    <property type="entry name" value="MdtA-like_b-barrel"/>
</dbReference>
<name>A0A3N1KPF8_9PROT</name>
<dbReference type="InterPro" id="IPR058625">
    <property type="entry name" value="MdtA-like_BSH"/>
</dbReference>
<feature type="domain" description="Multidrug resistance protein MdtA-like alpha-helical hairpin" evidence="3">
    <location>
        <begin position="115"/>
        <end position="185"/>
    </location>
</feature>
<dbReference type="Gene3D" id="2.40.420.20">
    <property type="match status" value="1"/>
</dbReference>
<dbReference type="GO" id="GO:0030313">
    <property type="term" value="C:cell envelope"/>
    <property type="evidence" value="ECO:0007669"/>
    <property type="project" value="UniProtKB-SubCell"/>
</dbReference>
<comment type="subcellular location">
    <subcellularLocation>
        <location evidence="1">Cell envelope</location>
    </subcellularLocation>
</comment>
<dbReference type="Proteomes" id="UP000278222">
    <property type="component" value="Unassembled WGS sequence"/>
</dbReference>
<evidence type="ECO:0000313" key="7">
    <source>
        <dbReference type="EMBL" id="ROP83633.1"/>
    </source>
</evidence>
<dbReference type="Pfam" id="PF25917">
    <property type="entry name" value="BSH_RND"/>
    <property type="match status" value="1"/>
</dbReference>
<dbReference type="FunFam" id="2.40.420.20:FF:000001">
    <property type="entry name" value="Efflux RND transporter periplasmic adaptor subunit"/>
    <property type="match status" value="1"/>
</dbReference>
<dbReference type="GO" id="GO:0005886">
    <property type="term" value="C:plasma membrane"/>
    <property type="evidence" value="ECO:0007669"/>
    <property type="project" value="TreeGrafter"/>
</dbReference>
<keyword evidence="8" id="KW-1185">Reference proteome</keyword>
<dbReference type="EMBL" id="RJKX01000016">
    <property type="protein sequence ID" value="ROP83633.1"/>
    <property type="molecule type" value="Genomic_DNA"/>
</dbReference>
<dbReference type="InterPro" id="IPR058624">
    <property type="entry name" value="MdtA-like_HH"/>
</dbReference>
<evidence type="ECO:0000256" key="1">
    <source>
        <dbReference type="ARBA" id="ARBA00004196"/>
    </source>
</evidence>
<dbReference type="NCBIfam" id="TIGR01730">
    <property type="entry name" value="RND_mfp"/>
    <property type="match status" value="1"/>
</dbReference>
<comment type="similarity">
    <text evidence="2">Belongs to the membrane fusion protein (MFP) (TC 8.A.1) family.</text>
</comment>
<dbReference type="Gene3D" id="1.10.287.470">
    <property type="entry name" value="Helix hairpin bin"/>
    <property type="match status" value="1"/>
</dbReference>
<evidence type="ECO:0000259" key="6">
    <source>
        <dbReference type="Pfam" id="PF25967"/>
    </source>
</evidence>
<dbReference type="RefSeq" id="WP_123693359.1">
    <property type="nucleotide sequence ID" value="NZ_AP019700.1"/>
</dbReference>
<dbReference type="SUPFAM" id="SSF111369">
    <property type="entry name" value="HlyD-like secretion proteins"/>
    <property type="match status" value="1"/>
</dbReference>
<dbReference type="Gene3D" id="2.40.30.170">
    <property type="match status" value="1"/>
</dbReference>
<evidence type="ECO:0000256" key="2">
    <source>
        <dbReference type="ARBA" id="ARBA00009477"/>
    </source>
</evidence>
<feature type="domain" description="Multidrug resistance protein MdtA-like beta-barrel" evidence="5">
    <location>
        <begin position="246"/>
        <end position="312"/>
    </location>
</feature>
<evidence type="ECO:0000259" key="5">
    <source>
        <dbReference type="Pfam" id="PF25944"/>
    </source>
</evidence>
<evidence type="ECO:0000259" key="4">
    <source>
        <dbReference type="Pfam" id="PF25917"/>
    </source>
</evidence>
<dbReference type="Gene3D" id="2.40.50.100">
    <property type="match status" value="1"/>
</dbReference>
<gene>
    <name evidence="7" type="ORF">EDC65_4282</name>
</gene>
<dbReference type="PANTHER" id="PTHR30158:SF10">
    <property type="entry name" value="CATION EFFLUX PUMP"/>
    <property type="match status" value="1"/>
</dbReference>